<dbReference type="Gene3D" id="3.30.420.10">
    <property type="entry name" value="Ribonuclease H-like superfamily/Ribonuclease H"/>
    <property type="match status" value="1"/>
</dbReference>
<dbReference type="EMBL" id="JAVRJZ010001101">
    <property type="protein sequence ID" value="KAK2701961.1"/>
    <property type="molecule type" value="Genomic_DNA"/>
</dbReference>
<keyword evidence="2" id="KW-1185">Reference proteome</keyword>
<reference evidence="1" key="1">
    <citation type="submission" date="2023-07" db="EMBL/GenBank/DDBJ databases">
        <title>Chromosome-level genome assembly of Artemia franciscana.</title>
        <authorList>
            <person name="Jo E."/>
        </authorList>
    </citation>
    <scope>NUCLEOTIDE SEQUENCE</scope>
    <source>
        <tissue evidence="1">Whole body</tissue>
    </source>
</reference>
<evidence type="ECO:0000313" key="1">
    <source>
        <dbReference type="EMBL" id="KAK2701961.1"/>
    </source>
</evidence>
<gene>
    <name evidence="1" type="ORF">QYM36_019416</name>
</gene>
<dbReference type="AlphaFoldDB" id="A0AA88H7B7"/>
<accession>A0AA88H7B7</accession>
<organism evidence="1 2">
    <name type="scientific">Artemia franciscana</name>
    <name type="common">Brine shrimp</name>
    <name type="synonym">Artemia sanfranciscana</name>
    <dbReference type="NCBI Taxonomy" id="6661"/>
    <lineage>
        <taxon>Eukaryota</taxon>
        <taxon>Metazoa</taxon>
        <taxon>Ecdysozoa</taxon>
        <taxon>Arthropoda</taxon>
        <taxon>Crustacea</taxon>
        <taxon>Branchiopoda</taxon>
        <taxon>Anostraca</taxon>
        <taxon>Artemiidae</taxon>
        <taxon>Artemia</taxon>
    </lineage>
</organism>
<dbReference type="Proteomes" id="UP001187531">
    <property type="component" value="Unassembled WGS sequence"/>
</dbReference>
<proteinExistence type="predicted"/>
<evidence type="ECO:0000313" key="2">
    <source>
        <dbReference type="Proteomes" id="UP001187531"/>
    </source>
</evidence>
<dbReference type="SUPFAM" id="SSF53098">
    <property type="entry name" value="Ribonuclease H-like"/>
    <property type="match status" value="1"/>
</dbReference>
<dbReference type="GO" id="GO:0003676">
    <property type="term" value="F:nucleic acid binding"/>
    <property type="evidence" value="ECO:0007669"/>
    <property type="project" value="InterPro"/>
</dbReference>
<comment type="caution">
    <text evidence="1">The sequence shown here is derived from an EMBL/GenBank/DDBJ whole genome shotgun (WGS) entry which is preliminary data.</text>
</comment>
<dbReference type="InterPro" id="IPR012337">
    <property type="entry name" value="RNaseH-like_sf"/>
</dbReference>
<name>A0AA88H7B7_ARTSF</name>
<protein>
    <recommendedName>
        <fullName evidence="3">RNase H type-1 domain-containing protein</fullName>
    </recommendedName>
</protein>
<sequence length="141" mass="16310">MQSRKEGKYLVCPDSLSYLEYLKVAHEQAPTMARDIVQNIRMIEETGSCVSLMWIPAHVGVTGNERAGQMAKDATKKETMENPPLPHIQTAIKIAKKLKEAELEEFRKRSLNIYLEIIEYRYINHEMKHPEKKVADIMHSE</sequence>
<dbReference type="InterPro" id="IPR036397">
    <property type="entry name" value="RNaseH_sf"/>
</dbReference>
<evidence type="ECO:0008006" key="3">
    <source>
        <dbReference type="Google" id="ProtNLM"/>
    </source>
</evidence>